<dbReference type="PROSITE" id="PS50984">
    <property type="entry name" value="TRUD"/>
    <property type="match status" value="1"/>
</dbReference>
<feature type="region of interest" description="Disordered" evidence="3">
    <location>
        <begin position="475"/>
        <end position="497"/>
    </location>
</feature>
<protein>
    <submittedName>
        <fullName evidence="5">tRNA pseudouridine13 synthase</fullName>
    </submittedName>
</protein>
<proteinExistence type="inferred from homology"/>
<feature type="region of interest" description="Disordered" evidence="3">
    <location>
        <begin position="113"/>
        <end position="139"/>
    </location>
</feature>
<dbReference type="GO" id="GO:0001522">
    <property type="term" value="P:pseudouridine synthesis"/>
    <property type="evidence" value="ECO:0007669"/>
    <property type="project" value="InterPro"/>
</dbReference>
<keyword evidence="2" id="KW-0413">Isomerase</keyword>
<keyword evidence="6" id="KW-1185">Reference proteome</keyword>
<dbReference type="InterPro" id="IPR042214">
    <property type="entry name" value="TruD_catalytic"/>
</dbReference>
<feature type="region of interest" description="Disordered" evidence="3">
    <location>
        <begin position="162"/>
        <end position="187"/>
    </location>
</feature>
<dbReference type="GeneID" id="55968472"/>
<comment type="caution">
    <text evidence="5">The sequence shown here is derived from an EMBL/GenBank/DDBJ whole genome shotgun (WGS) entry which is preliminary data.</text>
</comment>
<dbReference type="SUPFAM" id="SSF55120">
    <property type="entry name" value="Pseudouridine synthase"/>
    <property type="match status" value="1"/>
</dbReference>
<sequence length="658" mass="73172">MCDRGNTSRIRELGITQRATPLNASWTGELRVRFTDFQVNEIGPDGKVLHLRTIGLGETKDDKKNGDDGSAAAAAAAVEEEETFEVPEEDVTTLSNIAGEKFTQDLVAMLKASGEPDAHRKRVTGEADTDRSKRGQIHQEVRRIFQSRIDTSTSDTGAIVASLVTRRGKKRSRGGRDGGRDSGPKLPGAGDYLHFTLYKDNRDTMEAVNQVARMLRVKPQVIGYAGTKDRRASTVQRCSVRYARPAALAGANAKLRGVVTGDYAFAQSPIHLGSLKGNEFVITIKDCHLDDGVSDTPTKTLDQRLEDLRSNAQAALDHMARHGWINYFGHQRFGTHRIGTHEVGRLILSERYKEAVESLLSYDAEDHSLAEQLMPRRFGAETCILRHLNRAGAKSRGDHVGALIHITRGLRSMYLHAYQSHVWNHVASRRWELYGDKVVKGDLVQVDDNDAAADAAAAEPERDQDGHEIITPAAADIAADDDDQSSPMRARPLTQAEADSGRYTIHDVFLPSPGYEVVYPDNDIGAYYAEFMGRPENGSLDPHSMRRIRREFSLPGRYRRLVNCFLAEPSVEFRTYARDTEQMHPTDLDVVRASLPKRVRKTEGADERNDEVAREEGKEEEEEQLPDKIAAIVRFQLGSSAYATVTLRELMGDGLDKE</sequence>
<dbReference type="PIRSF" id="PIRSF037016">
    <property type="entry name" value="Pseudouridin_synth_euk_prd"/>
    <property type="match status" value="1"/>
</dbReference>
<dbReference type="PANTHER" id="PTHR13326">
    <property type="entry name" value="TRNA PSEUDOURIDINE SYNTHASE D"/>
    <property type="match status" value="1"/>
</dbReference>
<dbReference type="GO" id="GO:0003723">
    <property type="term" value="F:RNA binding"/>
    <property type="evidence" value="ECO:0007669"/>
    <property type="project" value="InterPro"/>
</dbReference>
<comment type="similarity">
    <text evidence="1">Belongs to the pseudouridine synthase TruD family.</text>
</comment>
<dbReference type="CDD" id="cd02576">
    <property type="entry name" value="PseudoU_synth_ScPUS7"/>
    <property type="match status" value="1"/>
</dbReference>
<evidence type="ECO:0000256" key="3">
    <source>
        <dbReference type="SAM" id="MobiDB-lite"/>
    </source>
</evidence>
<evidence type="ECO:0000256" key="2">
    <source>
        <dbReference type="ARBA" id="ARBA00023235"/>
    </source>
</evidence>
<feature type="domain" description="TRUD" evidence="4">
    <location>
        <begin position="323"/>
        <end position="564"/>
    </location>
</feature>
<reference evidence="5" key="1">
    <citation type="submission" date="2020-03" db="EMBL/GenBank/DDBJ databases">
        <title>Site-based positive gene gene selection in Geosmithia morbida across the United States reveals a broad range of putative effectors and factors for local host and environmental adapation.</title>
        <authorList>
            <person name="Onufrak A."/>
            <person name="Murdoch R.W."/>
            <person name="Gazis R."/>
            <person name="Huff M."/>
            <person name="Staton M."/>
            <person name="Klingeman W."/>
            <person name="Hadziabdic D."/>
        </authorList>
    </citation>
    <scope>NUCLEOTIDE SEQUENCE</scope>
    <source>
        <strain evidence="5">1262</strain>
    </source>
</reference>
<dbReference type="Proteomes" id="UP000749293">
    <property type="component" value="Unassembled WGS sequence"/>
</dbReference>
<evidence type="ECO:0000259" key="4">
    <source>
        <dbReference type="PROSITE" id="PS50984"/>
    </source>
</evidence>
<dbReference type="OrthoDB" id="447290at2759"/>
<evidence type="ECO:0000256" key="1">
    <source>
        <dbReference type="ARBA" id="ARBA00007953"/>
    </source>
</evidence>
<dbReference type="AlphaFoldDB" id="A0A9P5D2Z2"/>
<gene>
    <name evidence="5" type="ORF">GMORB2_2242</name>
</gene>
<feature type="region of interest" description="Disordered" evidence="3">
    <location>
        <begin position="599"/>
        <end position="625"/>
    </location>
</feature>
<evidence type="ECO:0000313" key="5">
    <source>
        <dbReference type="EMBL" id="KAF4121280.1"/>
    </source>
</evidence>
<dbReference type="InterPro" id="IPR020103">
    <property type="entry name" value="PsdUridine_synth_cat_dom_sf"/>
</dbReference>
<dbReference type="Pfam" id="PF01142">
    <property type="entry name" value="TruD"/>
    <property type="match status" value="1"/>
</dbReference>
<dbReference type="GO" id="GO:0009982">
    <property type="term" value="F:pseudouridine synthase activity"/>
    <property type="evidence" value="ECO:0007669"/>
    <property type="project" value="InterPro"/>
</dbReference>
<evidence type="ECO:0000313" key="6">
    <source>
        <dbReference type="Proteomes" id="UP000749293"/>
    </source>
</evidence>
<dbReference type="NCBIfam" id="TIGR00094">
    <property type="entry name" value="tRNA_TruD_broad"/>
    <property type="match status" value="1"/>
</dbReference>
<dbReference type="InterPro" id="IPR011760">
    <property type="entry name" value="PsdUridine_synth_TruD_insert"/>
</dbReference>
<name>A0A9P5D2Z2_9HYPO</name>
<dbReference type="Gene3D" id="3.30.2350.20">
    <property type="entry name" value="TruD, catalytic domain"/>
    <property type="match status" value="2"/>
</dbReference>
<feature type="compositionally biased region" description="Basic and acidic residues" evidence="3">
    <location>
        <begin position="174"/>
        <end position="183"/>
    </location>
</feature>
<dbReference type="GO" id="GO:0005634">
    <property type="term" value="C:nucleus"/>
    <property type="evidence" value="ECO:0007669"/>
    <property type="project" value="TreeGrafter"/>
</dbReference>
<dbReference type="EMBL" id="JAANYQ010000013">
    <property type="protein sequence ID" value="KAF4121280.1"/>
    <property type="molecule type" value="Genomic_DNA"/>
</dbReference>
<dbReference type="InterPro" id="IPR001656">
    <property type="entry name" value="PsdUridine_synth_TruD"/>
</dbReference>
<accession>A0A9P5D2Z2</accession>
<feature type="compositionally biased region" description="Basic and acidic residues" evidence="3">
    <location>
        <begin position="601"/>
        <end position="617"/>
    </location>
</feature>
<organism evidence="5 6">
    <name type="scientific">Geosmithia morbida</name>
    <dbReference type="NCBI Taxonomy" id="1094350"/>
    <lineage>
        <taxon>Eukaryota</taxon>
        <taxon>Fungi</taxon>
        <taxon>Dikarya</taxon>
        <taxon>Ascomycota</taxon>
        <taxon>Pezizomycotina</taxon>
        <taxon>Sordariomycetes</taxon>
        <taxon>Hypocreomycetidae</taxon>
        <taxon>Hypocreales</taxon>
        <taxon>Bionectriaceae</taxon>
        <taxon>Geosmithia</taxon>
    </lineage>
</organism>
<dbReference type="PANTHER" id="PTHR13326:SF21">
    <property type="entry name" value="PSEUDOURIDYLATE SYNTHASE PUS7L"/>
    <property type="match status" value="1"/>
</dbReference>
<feature type="compositionally biased region" description="Basic and acidic residues" evidence="3">
    <location>
        <begin position="114"/>
        <end position="139"/>
    </location>
</feature>
<dbReference type="RefSeq" id="XP_035319932.1">
    <property type="nucleotide sequence ID" value="XM_035464222.1"/>
</dbReference>